<protein>
    <recommendedName>
        <fullName evidence="3">RES domain-containing protein</fullName>
    </recommendedName>
</protein>
<dbReference type="EMBL" id="JACCKB010000251">
    <property type="protein sequence ID" value="NYZ70071.1"/>
    <property type="molecule type" value="Genomic_DNA"/>
</dbReference>
<proteinExistence type="predicted"/>
<keyword evidence="2" id="KW-1185">Reference proteome</keyword>
<evidence type="ECO:0008006" key="3">
    <source>
        <dbReference type="Google" id="ProtNLM"/>
    </source>
</evidence>
<dbReference type="Proteomes" id="UP000569732">
    <property type="component" value="Unassembled WGS sequence"/>
</dbReference>
<gene>
    <name evidence="1" type="ORF">H0A36_29070</name>
</gene>
<name>A0A853IJ22_9GAMM</name>
<sequence>MKCDCLNTVSIFKAPQRGKGADQYNNGYNTKDFCDGDQCAYFAKDKSLAEDYAKHYGEGVIELKVPQEVYESRLKIYEYKYQGGSQIELPIPHSEFDILNSVERIWHK</sequence>
<reference evidence="1 2" key="1">
    <citation type="submission" date="2020-07" db="EMBL/GenBank/DDBJ databases">
        <title>Endozoicomonas sp. nov., isolated from sediment.</title>
        <authorList>
            <person name="Gu T."/>
        </authorList>
    </citation>
    <scope>NUCLEOTIDE SEQUENCE [LARGE SCALE GENOMIC DNA]</scope>
    <source>
        <strain evidence="1 2">SM1973</strain>
    </source>
</reference>
<accession>A0A853IJ22</accession>
<dbReference type="AlphaFoldDB" id="A0A853IJ22"/>
<evidence type="ECO:0000313" key="2">
    <source>
        <dbReference type="Proteomes" id="UP000569732"/>
    </source>
</evidence>
<organism evidence="1 2">
    <name type="scientific">Spartinivicinus marinus</name>
    <dbReference type="NCBI Taxonomy" id="2994442"/>
    <lineage>
        <taxon>Bacteria</taxon>
        <taxon>Pseudomonadati</taxon>
        <taxon>Pseudomonadota</taxon>
        <taxon>Gammaproteobacteria</taxon>
        <taxon>Oceanospirillales</taxon>
        <taxon>Zooshikellaceae</taxon>
        <taxon>Spartinivicinus</taxon>
    </lineage>
</organism>
<comment type="caution">
    <text evidence="1">The sequence shown here is derived from an EMBL/GenBank/DDBJ whole genome shotgun (WGS) entry which is preliminary data.</text>
</comment>
<evidence type="ECO:0000313" key="1">
    <source>
        <dbReference type="EMBL" id="NYZ70071.1"/>
    </source>
</evidence>